<evidence type="ECO:0000256" key="1">
    <source>
        <dbReference type="SAM" id="MobiDB-lite"/>
    </source>
</evidence>
<proteinExistence type="predicted"/>
<reference evidence="2 3" key="2">
    <citation type="submission" date="2013-04" db="EMBL/GenBank/DDBJ databases">
        <title>Comparative genomics of 12 strains of Erwinia amylovora identifies a pan-genome with a large conserved core and provides insights into host specificity.</title>
        <authorList>
            <person name="Mann R.A."/>
            <person name="Smits T.H.M."/>
            <person name="Buehlmann A."/>
            <person name="Blom J."/>
            <person name="Goesmann A."/>
            <person name="Frey J.E."/>
            <person name="Plummer K.M."/>
            <person name="Beer S.V."/>
            <person name="Luck J."/>
            <person name="Duffy B."/>
            <person name="Rodoni B."/>
        </authorList>
    </citation>
    <scope>NUCLEOTIDE SEQUENCE [LARGE SCALE GENOMIC DNA]</scope>
    <source>
        <strain evidence="3">CFBP 1232</strain>
    </source>
</reference>
<accession>A0A831A3D8</accession>
<comment type="caution">
    <text evidence="2">The sequence shown here is derived from an EMBL/GenBank/DDBJ whole genome shotgun (WGS) entry which is preliminary data.</text>
</comment>
<protein>
    <submittedName>
        <fullName evidence="2">Uncharacterized protein</fullName>
    </submittedName>
</protein>
<dbReference type="AlphaFoldDB" id="A0A831A3D8"/>
<gene>
    <name evidence="2" type="ORF">BN437_2860</name>
</gene>
<evidence type="ECO:0000313" key="2">
    <source>
        <dbReference type="EMBL" id="CCO94770.1"/>
    </source>
</evidence>
<reference evidence="2 3" key="1">
    <citation type="submission" date="2012-11" db="EMBL/GenBank/DDBJ databases">
        <authorList>
            <person name="Linke B."/>
        </authorList>
    </citation>
    <scope>NUCLEOTIDE SEQUENCE [LARGE SCALE GENOMIC DNA]</scope>
    <source>
        <strain evidence="3">CFBP 1232</strain>
    </source>
</reference>
<dbReference type="Proteomes" id="UP000013111">
    <property type="component" value="Unassembled WGS sequence"/>
</dbReference>
<sequence>MSVSGETFCPADDEHRQSEVEKIKGPIQAPSLQIDI</sequence>
<feature type="region of interest" description="Disordered" evidence="1">
    <location>
        <begin position="1"/>
        <end position="36"/>
    </location>
</feature>
<feature type="compositionally biased region" description="Basic and acidic residues" evidence="1">
    <location>
        <begin position="12"/>
        <end position="24"/>
    </location>
</feature>
<dbReference type="EMBL" id="CAPB01000035">
    <property type="protein sequence ID" value="CCO94770.1"/>
    <property type="molecule type" value="Genomic_DNA"/>
</dbReference>
<organism evidence="2 3">
    <name type="scientific">Erwinia amylovora NBRC 12687 = CFBP 1232</name>
    <dbReference type="NCBI Taxonomy" id="1219359"/>
    <lineage>
        <taxon>Bacteria</taxon>
        <taxon>Pseudomonadati</taxon>
        <taxon>Pseudomonadota</taxon>
        <taxon>Gammaproteobacteria</taxon>
        <taxon>Enterobacterales</taxon>
        <taxon>Erwiniaceae</taxon>
        <taxon>Erwinia</taxon>
    </lineage>
</organism>
<evidence type="ECO:0000313" key="3">
    <source>
        <dbReference type="Proteomes" id="UP000013111"/>
    </source>
</evidence>
<name>A0A831A3D8_ERWAM</name>